<gene>
    <name evidence="2" type="ORF">DJ90_2339</name>
</gene>
<keyword evidence="3" id="KW-1185">Reference proteome</keyword>
<feature type="transmembrane region" description="Helical" evidence="1">
    <location>
        <begin position="28"/>
        <end position="46"/>
    </location>
</feature>
<dbReference type="Proteomes" id="UP000029278">
    <property type="component" value="Unassembled WGS sequence"/>
</dbReference>
<sequence length="76" mass="8646">MGCVLMKKNNSDISELEQITREKKKIQFYLNMLLGLSASCGVMIPTDPIYKILMELSDQEASLTKKAKDQSDHPER</sequence>
<organism evidence="2 3">
    <name type="scientific">Paenibacillus macerans</name>
    <name type="common">Bacillus macerans</name>
    <dbReference type="NCBI Taxonomy" id="44252"/>
    <lineage>
        <taxon>Bacteria</taxon>
        <taxon>Bacillati</taxon>
        <taxon>Bacillota</taxon>
        <taxon>Bacilli</taxon>
        <taxon>Bacillales</taxon>
        <taxon>Paenibacillaceae</taxon>
        <taxon>Paenibacillus</taxon>
    </lineage>
</organism>
<protein>
    <submittedName>
        <fullName evidence="2">Uncharacterized protein</fullName>
    </submittedName>
</protein>
<evidence type="ECO:0000313" key="2">
    <source>
        <dbReference type="EMBL" id="KFN11317.1"/>
    </source>
</evidence>
<dbReference type="HOGENOM" id="CLU_2790025_0_0_9"/>
<keyword evidence="1" id="KW-0812">Transmembrane</keyword>
<dbReference type="STRING" id="44252.DJ90_2339"/>
<comment type="caution">
    <text evidence="2">The sequence shown here is derived from an EMBL/GenBank/DDBJ whole genome shotgun (WGS) entry which is preliminary data.</text>
</comment>
<proteinExistence type="predicted"/>
<name>A0A090ZL09_PAEMA</name>
<evidence type="ECO:0000256" key="1">
    <source>
        <dbReference type="SAM" id="Phobius"/>
    </source>
</evidence>
<keyword evidence="1" id="KW-1133">Transmembrane helix</keyword>
<reference evidence="2 3" key="1">
    <citation type="submission" date="2014-04" db="EMBL/GenBank/DDBJ databases">
        <authorList>
            <person name="Bishop-Lilly K.A."/>
            <person name="Broomall S.M."/>
            <person name="Chain P.S."/>
            <person name="Chertkov O."/>
            <person name="Coyne S.R."/>
            <person name="Daligault H.E."/>
            <person name="Davenport K.W."/>
            <person name="Erkkila T."/>
            <person name="Frey K.G."/>
            <person name="Gibbons H.S."/>
            <person name="Gu W."/>
            <person name="Jaissle J."/>
            <person name="Johnson S.L."/>
            <person name="Koroleva G.I."/>
            <person name="Ladner J.T."/>
            <person name="Lo C.-C."/>
            <person name="Minogue T.D."/>
            <person name="Munk C."/>
            <person name="Palacios G.F."/>
            <person name="Redden C.L."/>
            <person name="Rosenzweig C.N."/>
            <person name="Scholz M.B."/>
            <person name="Teshima H."/>
            <person name="Xu Y."/>
        </authorList>
    </citation>
    <scope>NUCLEOTIDE SEQUENCE [LARGE SCALE GENOMIC DNA]</scope>
    <source>
        <strain evidence="2 3">8244</strain>
    </source>
</reference>
<accession>A0A090ZL09</accession>
<evidence type="ECO:0000313" key="3">
    <source>
        <dbReference type="Proteomes" id="UP000029278"/>
    </source>
</evidence>
<dbReference type="AlphaFoldDB" id="A0A090ZL09"/>
<dbReference type="EMBL" id="JMQA01000012">
    <property type="protein sequence ID" value="KFN11317.1"/>
    <property type="molecule type" value="Genomic_DNA"/>
</dbReference>
<keyword evidence="1" id="KW-0472">Membrane</keyword>